<accession>A0ABT8Y9X1</accession>
<dbReference type="RefSeq" id="WP_303542922.1">
    <property type="nucleotide sequence ID" value="NZ_JAUOTP010000005.1"/>
</dbReference>
<keyword evidence="2" id="KW-1185">Reference proteome</keyword>
<comment type="caution">
    <text evidence="1">The sequence shown here is derived from an EMBL/GenBank/DDBJ whole genome shotgun (WGS) entry which is preliminary data.</text>
</comment>
<dbReference type="InterPro" id="IPR011227">
    <property type="entry name" value="UCP029730"/>
</dbReference>
<dbReference type="EMBL" id="JAUOTP010000005">
    <property type="protein sequence ID" value="MDO6415129.1"/>
    <property type="molecule type" value="Genomic_DNA"/>
</dbReference>
<dbReference type="Pfam" id="PF05013">
    <property type="entry name" value="FGase"/>
    <property type="match status" value="1"/>
</dbReference>
<gene>
    <name evidence="1" type="ORF">Q4F19_12125</name>
</gene>
<evidence type="ECO:0000313" key="2">
    <source>
        <dbReference type="Proteomes" id="UP001169764"/>
    </source>
</evidence>
<sequence>MNAPWERIDGAGPMLLIADHASNRVPLGIDLGVPDAIMGEHVAIDIGVAPLGRALCARIGMAGILGNVSRLVIDLNREPDAAGLIPGASDGHVIAGNATLDEAGRADRIATFWTPYHAEIERTIAAVRPTLLISLHSFTPALREGGAPRPWEVGVLYNEDERAARIAIPLFEAAGIVTGDNQPYSGKVLNATMNRHGEGNGIPYLGLEVRQDLIGDEEGVAAWCDRLAPVIAATARALGASA</sequence>
<proteinExistence type="predicted"/>
<dbReference type="Proteomes" id="UP001169764">
    <property type="component" value="Unassembled WGS sequence"/>
</dbReference>
<dbReference type="SUPFAM" id="SSF53187">
    <property type="entry name" value="Zn-dependent exopeptidases"/>
    <property type="match status" value="1"/>
</dbReference>
<name>A0ABT8Y9X1_9SPHN</name>
<protein>
    <submittedName>
        <fullName evidence="1">N-formylglutamate amidohydrolase</fullName>
    </submittedName>
</protein>
<evidence type="ECO:0000313" key="1">
    <source>
        <dbReference type="EMBL" id="MDO6415129.1"/>
    </source>
</evidence>
<dbReference type="Gene3D" id="3.40.630.40">
    <property type="entry name" value="Zn-dependent exopeptidases"/>
    <property type="match status" value="1"/>
</dbReference>
<reference evidence="1" key="1">
    <citation type="submission" date="2023-07" db="EMBL/GenBank/DDBJ databases">
        <authorList>
            <person name="Kim M."/>
        </authorList>
    </citation>
    <scope>NUCLEOTIDE SEQUENCE</scope>
    <source>
        <strain evidence="1">BIUV-7</strain>
    </source>
</reference>
<organism evidence="1 2">
    <name type="scientific">Sphingomonas natans</name>
    <dbReference type="NCBI Taxonomy" id="3063330"/>
    <lineage>
        <taxon>Bacteria</taxon>
        <taxon>Pseudomonadati</taxon>
        <taxon>Pseudomonadota</taxon>
        <taxon>Alphaproteobacteria</taxon>
        <taxon>Sphingomonadales</taxon>
        <taxon>Sphingomonadaceae</taxon>
        <taxon>Sphingomonas</taxon>
    </lineage>
</organism>
<dbReference type="PIRSF" id="PIRSF029730">
    <property type="entry name" value="UCP029730"/>
    <property type="match status" value="1"/>
</dbReference>
<dbReference type="InterPro" id="IPR007709">
    <property type="entry name" value="N-FG_amidohydro"/>
</dbReference>